<reference evidence="18 19" key="1">
    <citation type="submission" date="2015-11" db="EMBL/GenBank/DDBJ databases">
        <title>Genomic analysis of 38 Legionella species identifies large and diverse effector repertoires.</title>
        <authorList>
            <person name="Burstein D."/>
            <person name="Amaro F."/>
            <person name="Zusman T."/>
            <person name="Lifshitz Z."/>
            <person name="Cohen O."/>
            <person name="Gilbert J.A."/>
            <person name="Pupko T."/>
            <person name="Shuman H.A."/>
            <person name="Segal G."/>
        </authorList>
    </citation>
    <scope>NUCLEOTIDE SEQUENCE [LARGE SCALE GENOMIC DNA]</scope>
    <source>
        <strain evidence="18 19">PX-1-G2-E2</strain>
    </source>
</reference>
<evidence type="ECO:0000256" key="16">
    <source>
        <dbReference type="RuleBase" id="RU366070"/>
    </source>
</evidence>
<comment type="catalytic activity">
    <reaction evidence="15">
        <text>ATP + H2O + cellular proteinSide 1 = ADP + phosphate + cellular proteinSide 2.</text>
        <dbReference type="EC" id="7.4.2.8"/>
    </reaction>
</comment>
<evidence type="ECO:0000256" key="5">
    <source>
        <dbReference type="ARBA" id="ARBA00022448"/>
    </source>
</evidence>
<keyword evidence="7" id="KW-0997">Cell inner membrane</keyword>
<sequence>MRMENQDKLKRLPYTFAKTQGVIAVPDTEGLAVYHLPNPSLPVLAEVKRLLQDKLTFKEVNETEFQQHLAQLYQSQSSVLDAAEGMEEDMDLSLLADQLPISEDLLDNQDDAPIIRLLNALFTQAIKQKASDIHIETYENRVLVRNRIDGVLHEVLEIQRAIAPLVISRVKVMAKLDIAEKRVPQDGRIALRIGGHNIDVRVSTLPSNHGERIVLRILDKQAAQLDLSLLGMPKTTLKSIRKMIAQPHGIILVTGPTGSGKTTSLYAMLTELNQVSRNILTIEDPIEYDLPGIGQTQVNTKVQMTFAKGLRAILRQDPDVVMIGEIRDLETAEIAVQASLTGHLVLSTLHTNSALGALTRLHDMGVESFLLSSSIVGLIAQRLVRKLCNHCKIPHELREDERELMGIGPETNISNVREPKGCDQCNHLGYRGRTGIYELIPIDETLRGMIHRNESLQTIDNYLRPTHPTIRQDGFKRVLAGDTSLAEILRVTSQH</sequence>
<evidence type="ECO:0000256" key="3">
    <source>
        <dbReference type="ARBA" id="ARBA00004533"/>
    </source>
</evidence>
<evidence type="ECO:0000256" key="8">
    <source>
        <dbReference type="ARBA" id="ARBA00022723"/>
    </source>
</evidence>
<evidence type="ECO:0000256" key="9">
    <source>
        <dbReference type="ARBA" id="ARBA00022741"/>
    </source>
</evidence>
<keyword evidence="5 16" id="KW-0813">Transport</keyword>
<evidence type="ECO:0000259" key="17">
    <source>
        <dbReference type="PROSITE" id="PS00662"/>
    </source>
</evidence>
<dbReference type="GO" id="GO:0005524">
    <property type="term" value="F:ATP binding"/>
    <property type="evidence" value="ECO:0007669"/>
    <property type="project" value="UniProtKB-UniRule"/>
</dbReference>
<comment type="similarity">
    <text evidence="4 16">Belongs to the GSP E family.</text>
</comment>
<dbReference type="InterPro" id="IPR001482">
    <property type="entry name" value="T2SS/T4SS_dom"/>
</dbReference>
<dbReference type="Proteomes" id="UP000054908">
    <property type="component" value="Unassembled WGS sequence"/>
</dbReference>
<accession>A0A0W0WBT7</accession>
<comment type="cofactor">
    <cofactor evidence="1">
        <name>Zn(2+)</name>
        <dbReference type="ChEBI" id="CHEBI:29105"/>
    </cofactor>
</comment>
<evidence type="ECO:0000256" key="7">
    <source>
        <dbReference type="ARBA" id="ARBA00022519"/>
    </source>
</evidence>
<dbReference type="InterPro" id="IPR037257">
    <property type="entry name" value="T2SS_E_N_sf"/>
</dbReference>
<feature type="domain" description="Bacterial type II secretion system protein E" evidence="17">
    <location>
        <begin position="314"/>
        <end position="328"/>
    </location>
</feature>
<dbReference type="FunFam" id="3.40.50.300:FF:000398">
    <property type="entry name" value="Type IV pilus assembly ATPase PilB"/>
    <property type="match status" value="1"/>
</dbReference>
<dbReference type="NCBIfam" id="TIGR02533">
    <property type="entry name" value="type_II_gspE"/>
    <property type="match status" value="1"/>
</dbReference>
<evidence type="ECO:0000256" key="1">
    <source>
        <dbReference type="ARBA" id="ARBA00001947"/>
    </source>
</evidence>
<name>A0A0W0WBT7_9GAMM</name>
<keyword evidence="13" id="KW-1278">Translocase</keyword>
<dbReference type="Pfam" id="PF22341">
    <property type="entry name" value="GSPE_N1E"/>
    <property type="match status" value="1"/>
</dbReference>
<dbReference type="InterPro" id="IPR013369">
    <property type="entry name" value="T2SS_GspE"/>
</dbReference>
<keyword evidence="14" id="KW-0472">Membrane</keyword>
<dbReference type="Gene3D" id="3.30.450.90">
    <property type="match status" value="1"/>
</dbReference>
<dbReference type="GO" id="GO:0015627">
    <property type="term" value="C:type II protein secretion system complex"/>
    <property type="evidence" value="ECO:0007669"/>
    <property type="project" value="UniProtKB-UniRule"/>
</dbReference>
<dbReference type="CDD" id="cd01129">
    <property type="entry name" value="PulE-GspE-like"/>
    <property type="match status" value="1"/>
</dbReference>
<dbReference type="PATRIC" id="fig|466.6.peg.789"/>
<comment type="caution">
    <text evidence="18">The sequence shown here is derived from an EMBL/GenBank/DDBJ whole genome shotgun (WGS) entry which is preliminary data.</text>
</comment>
<dbReference type="GO" id="GO:0015628">
    <property type="term" value="P:protein secretion by the type II secretion system"/>
    <property type="evidence" value="ECO:0007669"/>
    <property type="project" value="UniProtKB-UniRule"/>
</dbReference>
<keyword evidence="19" id="KW-1185">Reference proteome</keyword>
<evidence type="ECO:0000256" key="15">
    <source>
        <dbReference type="ARBA" id="ARBA00034006"/>
    </source>
</evidence>
<dbReference type="AlphaFoldDB" id="A0A0W0WBT7"/>
<comment type="function">
    <text evidence="2 16">ATPase component of the type II secretion system required for the energy-dependent secretion of extracellular factors such as proteases and toxins from the periplasm. Acts as a molecular motor to provide the energy that is required for assembly of the pseudopilus and the extrusion of substrates generated in the cytoplasm.</text>
</comment>
<keyword evidence="9 16" id="KW-0547">Nucleotide-binding</keyword>
<dbReference type="InterPro" id="IPR003593">
    <property type="entry name" value="AAA+_ATPase"/>
</dbReference>
<gene>
    <name evidence="18" type="primary">lspE</name>
    <name evidence="18" type="ORF">Lmac_0735</name>
</gene>
<dbReference type="SMART" id="SM00382">
    <property type="entry name" value="AAA"/>
    <property type="match status" value="1"/>
</dbReference>
<dbReference type="GO" id="GO:0008564">
    <property type="term" value="F:protein-exporting ATPase activity"/>
    <property type="evidence" value="ECO:0007669"/>
    <property type="project" value="UniProtKB-EC"/>
</dbReference>
<comment type="subcellular location">
    <subcellularLocation>
        <location evidence="3 16">Cell inner membrane</location>
    </subcellularLocation>
</comment>
<evidence type="ECO:0000256" key="12">
    <source>
        <dbReference type="ARBA" id="ARBA00022927"/>
    </source>
</evidence>
<dbReference type="EMBL" id="LNYL01000021">
    <property type="protein sequence ID" value="KTD29791.1"/>
    <property type="molecule type" value="Genomic_DNA"/>
</dbReference>
<dbReference type="SUPFAM" id="SSF52540">
    <property type="entry name" value="P-loop containing nucleoside triphosphate hydrolases"/>
    <property type="match status" value="1"/>
</dbReference>
<evidence type="ECO:0000313" key="18">
    <source>
        <dbReference type="EMBL" id="KTD29791.1"/>
    </source>
</evidence>
<evidence type="ECO:0000256" key="4">
    <source>
        <dbReference type="ARBA" id="ARBA00006611"/>
    </source>
</evidence>
<dbReference type="Gene3D" id="3.40.50.300">
    <property type="entry name" value="P-loop containing nucleotide triphosphate hydrolases"/>
    <property type="match status" value="1"/>
</dbReference>
<organism evidence="18 19">
    <name type="scientific">Legionella maceachernii</name>
    <dbReference type="NCBI Taxonomy" id="466"/>
    <lineage>
        <taxon>Bacteria</taxon>
        <taxon>Pseudomonadati</taxon>
        <taxon>Pseudomonadota</taxon>
        <taxon>Gammaproteobacteria</taxon>
        <taxon>Legionellales</taxon>
        <taxon>Legionellaceae</taxon>
        <taxon>Legionella</taxon>
    </lineage>
</organism>
<proteinExistence type="inferred from homology"/>
<evidence type="ECO:0000256" key="13">
    <source>
        <dbReference type="ARBA" id="ARBA00022967"/>
    </source>
</evidence>
<keyword evidence="11 16" id="KW-0067">ATP-binding</keyword>
<evidence type="ECO:0000256" key="11">
    <source>
        <dbReference type="ARBA" id="ARBA00022840"/>
    </source>
</evidence>
<dbReference type="PANTHER" id="PTHR30258">
    <property type="entry name" value="TYPE II SECRETION SYSTEM PROTEIN GSPE-RELATED"/>
    <property type="match status" value="1"/>
</dbReference>
<dbReference type="FunFam" id="3.30.450.90:FF:000001">
    <property type="entry name" value="Type II secretion system ATPase GspE"/>
    <property type="match status" value="1"/>
</dbReference>
<evidence type="ECO:0000256" key="10">
    <source>
        <dbReference type="ARBA" id="ARBA00022833"/>
    </source>
</evidence>
<dbReference type="GO" id="GO:0016887">
    <property type="term" value="F:ATP hydrolysis activity"/>
    <property type="evidence" value="ECO:0007669"/>
    <property type="project" value="TreeGrafter"/>
</dbReference>
<evidence type="ECO:0000256" key="6">
    <source>
        <dbReference type="ARBA" id="ARBA00022475"/>
    </source>
</evidence>
<evidence type="ECO:0000313" key="19">
    <source>
        <dbReference type="Proteomes" id="UP000054908"/>
    </source>
</evidence>
<protein>
    <recommendedName>
        <fullName evidence="16">Type II secretion system protein E</fullName>
        <shortName evidence="16">T2SS protein E</shortName>
    </recommendedName>
    <alternativeName>
        <fullName evidence="16">Type II traffic warden ATPase</fullName>
    </alternativeName>
</protein>
<dbReference type="GO" id="GO:0005886">
    <property type="term" value="C:plasma membrane"/>
    <property type="evidence" value="ECO:0007669"/>
    <property type="project" value="UniProtKB-SubCell"/>
</dbReference>
<dbReference type="Gene3D" id="3.30.300.160">
    <property type="entry name" value="Type II secretion system, protein E, N-terminal domain"/>
    <property type="match status" value="1"/>
</dbReference>
<dbReference type="PROSITE" id="PS00662">
    <property type="entry name" value="T2SP_E"/>
    <property type="match status" value="1"/>
</dbReference>
<dbReference type="SUPFAM" id="SSF160246">
    <property type="entry name" value="EspE N-terminal domain-like"/>
    <property type="match status" value="1"/>
</dbReference>
<evidence type="ECO:0000256" key="2">
    <source>
        <dbReference type="ARBA" id="ARBA00003288"/>
    </source>
</evidence>
<dbReference type="Pfam" id="PF00437">
    <property type="entry name" value="T2SSE"/>
    <property type="match status" value="1"/>
</dbReference>
<keyword evidence="12 16" id="KW-0653">Protein transport</keyword>
<dbReference type="PANTHER" id="PTHR30258:SF27">
    <property type="entry name" value="BACTERIOPHAGE ADSORPTION PROTEIN B-RELATED"/>
    <property type="match status" value="1"/>
</dbReference>
<keyword evidence="10" id="KW-0862">Zinc</keyword>
<dbReference type="InterPro" id="IPR054757">
    <property type="entry name" value="GSPE_N1E"/>
</dbReference>
<keyword evidence="6" id="KW-1003">Cell membrane</keyword>
<dbReference type="GO" id="GO:0046872">
    <property type="term" value="F:metal ion binding"/>
    <property type="evidence" value="ECO:0007669"/>
    <property type="project" value="UniProtKB-KW"/>
</dbReference>
<dbReference type="STRING" id="466.Lmac_0735"/>
<dbReference type="InterPro" id="IPR027417">
    <property type="entry name" value="P-loop_NTPase"/>
</dbReference>
<evidence type="ECO:0000256" key="14">
    <source>
        <dbReference type="ARBA" id="ARBA00023136"/>
    </source>
</evidence>
<keyword evidence="8" id="KW-0479">Metal-binding</keyword>